<dbReference type="Proteomes" id="UP000612893">
    <property type="component" value="Unassembled WGS sequence"/>
</dbReference>
<evidence type="ECO:0000256" key="2">
    <source>
        <dbReference type="SAM" id="Coils"/>
    </source>
</evidence>
<evidence type="ECO:0000256" key="1">
    <source>
        <dbReference type="ARBA" id="ARBA00022729"/>
    </source>
</evidence>
<protein>
    <submittedName>
        <fullName evidence="4">M23 family metallopeptidase</fullName>
    </submittedName>
</protein>
<dbReference type="CDD" id="cd12797">
    <property type="entry name" value="M23_peptidase"/>
    <property type="match status" value="1"/>
</dbReference>
<evidence type="ECO:0000259" key="3">
    <source>
        <dbReference type="Pfam" id="PF01551"/>
    </source>
</evidence>
<keyword evidence="5" id="KW-1185">Reference proteome</keyword>
<dbReference type="InterPro" id="IPR016047">
    <property type="entry name" value="M23ase_b-sheet_dom"/>
</dbReference>
<gene>
    <name evidence="4" type="ORF">JF922_08590</name>
</gene>
<comment type="caution">
    <text evidence="4">The sequence shown here is derived from an EMBL/GenBank/DDBJ whole genome shotgun (WGS) entry which is preliminary data.</text>
</comment>
<sequence length="180" mass="19263">MAYYATLEAQFQQQRAELEAEKARFDDLVVQLQAQYDNQARGYGGGSGQFAWPERGPITQGFGCTDFLLEPYDPNCATRHFHTGLDIGASGGTTIHAADAGVVSFAGWGGGYGNVVIVTHGNGYSTLYGHMAAFAAGTGDRVNRGQPIGYEGSTGFSTGPHLHFEIRLNGAYQNPLSYLT</sequence>
<evidence type="ECO:0000313" key="4">
    <source>
        <dbReference type="EMBL" id="MBJ7598128.1"/>
    </source>
</evidence>
<dbReference type="InterPro" id="IPR011055">
    <property type="entry name" value="Dup_hybrid_motif"/>
</dbReference>
<feature type="coiled-coil region" evidence="2">
    <location>
        <begin position="4"/>
        <end position="35"/>
    </location>
</feature>
<keyword evidence="2" id="KW-0175">Coiled coil</keyword>
<dbReference type="PANTHER" id="PTHR21666:SF289">
    <property type="entry name" value="L-ALA--D-GLU ENDOPEPTIDASE"/>
    <property type="match status" value="1"/>
</dbReference>
<proteinExistence type="predicted"/>
<name>A0A934N8M1_9BACT</name>
<dbReference type="InterPro" id="IPR050570">
    <property type="entry name" value="Cell_wall_metabolism_enzyme"/>
</dbReference>
<dbReference type="EMBL" id="JAEKNR010000095">
    <property type="protein sequence ID" value="MBJ7598128.1"/>
    <property type="molecule type" value="Genomic_DNA"/>
</dbReference>
<dbReference type="GO" id="GO:0004222">
    <property type="term" value="F:metalloendopeptidase activity"/>
    <property type="evidence" value="ECO:0007669"/>
    <property type="project" value="TreeGrafter"/>
</dbReference>
<dbReference type="Gene3D" id="2.70.70.10">
    <property type="entry name" value="Glucose Permease (Domain IIA)"/>
    <property type="match status" value="1"/>
</dbReference>
<feature type="domain" description="M23ase beta-sheet core" evidence="3">
    <location>
        <begin position="81"/>
        <end position="175"/>
    </location>
</feature>
<accession>A0A934N8M1</accession>
<dbReference type="PANTHER" id="PTHR21666">
    <property type="entry name" value="PEPTIDASE-RELATED"/>
    <property type="match status" value="1"/>
</dbReference>
<keyword evidence="1" id="KW-0732">Signal</keyword>
<organism evidence="4 5">
    <name type="scientific">Candidatus Nephthysia bennettiae</name>
    <dbReference type="NCBI Taxonomy" id="3127016"/>
    <lineage>
        <taxon>Bacteria</taxon>
        <taxon>Bacillati</taxon>
        <taxon>Candidatus Dormiibacterota</taxon>
        <taxon>Candidatus Dormibacteria</taxon>
        <taxon>Candidatus Dormibacterales</taxon>
        <taxon>Candidatus Dormibacteraceae</taxon>
        <taxon>Candidatus Nephthysia</taxon>
    </lineage>
</organism>
<dbReference type="Pfam" id="PF01551">
    <property type="entry name" value="Peptidase_M23"/>
    <property type="match status" value="1"/>
</dbReference>
<reference evidence="4" key="1">
    <citation type="submission" date="2020-10" db="EMBL/GenBank/DDBJ databases">
        <title>Ca. Dormibacterota MAGs.</title>
        <authorList>
            <person name="Montgomery K."/>
        </authorList>
    </citation>
    <scope>NUCLEOTIDE SEQUENCE [LARGE SCALE GENOMIC DNA]</scope>
    <source>
        <strain evidence="4">SC8812_S17_10</strain>
    </source>
</reference>
<dbReference type="SUPFAM" id="SSF51261">
    <property type="entry name" value="Duplicated hybrid motif"/>
    <property type="match status" value="1"/>
</dbReference>
<dbReference type="AlphaFoldDB" id="A0A934N8M1"/>
<evidence type="ECO:0000313" key="5">
    <source>
        <dbReference type="Proteomes" id="UP000612893"/>
    </source>
</evidence>